<keyword evidence="10" id="KW-1185">Reference proteome</keyword>
<dbReference type="HAMAP" id="MF_01080">
    <property type="entry name" value="TruB_bact"/>
    <property type="match status" value="1"/>
</dbReference>
<name>A0ABU2LF35_9ACTN</name>
<dbReference type="InterPro" id="IPR015947">
    <property type="entry name" value="PUA-like_sf"/>
</dbReference>
<comment type="catalytic activity">
    <reaction evidence="1 5">
        <text>uridine(55) in tRNA = pseudouridine(55) in tRNA</text>
        <dbReference type="Rhea" id="RHEA:42532"/>
        <dbReference type="Rhea" id="RHEA-COMP:10101"/>
        <dbReference type="Rhea" id="RHEA-COMP:10102"/>
        <dbReference type="ChEBI" id="CHEBI:65314"/>
        <dbReference type="ChEBI" id="CHEBI:65315"/>
        <dbReference type="EC" id="5.4.99.25"/>
    </reaction>
</comment>
<organism evidence="9 10">
    <name type="scientific">Streptomyces boetiae</name>
    <dbReference type="NCBI Taxonomy" id="3075541"/>
    <lineage>
        <taxon>Bacteria</taxon>
        <taxon>Bacillati</taxon>
        <taxon>Actinomycetota</taxon>
        <taxon>Actinomycetes</taxon>
        <taxon>Kitasatosporales</taxon>
        <taxon>Streptomycetaceae</taxon>
        <taxon>Streptomyces</taxon>
    </lineage>
</organism>
<proteinExistence type="inferred from homology"/>
<protein>
    <recommendedName>
        <fullName evidence="5">tRNA pseudouridine synthase B</fullName>
        <ecNumber evidence="5">5.4.99.25</ecNumber>
    </recommendedName>
    <alternativeName>
        <fullName evidence="5">tRNA pseudouridine(55) synthase</fullName>
        <shortName evidence="5">Psi55 synthase</shortName>
    </alternativeName>
    <alternativeName>
        <fullName evidence="5">tRNA pseudouridylate synthase</fullName>
    </alternativeName>
    <alternativeName>
        <fullName evidence="5">tRNA-uridine isomerase</fullName>
    </alternativeName>
</protein>
<comment type="similarity">
    <text evidence="2 5">Belongs to the pseudouridine synthase TruB family. Type 1 subfamily.</text>
</comment>
<evidence type="ECO:0000256" key="3">
    <source>
        <dbReference type="ARBA" id="ARBA00022694"/>
    </source>
</evidence>
<evidence type="ECO:0000256" key="5">
    <source>
        <dbReference type="HAMAP-Rule" id="MF_01080"/>
    </source>
</evidence>
<dbReference type="InterPro" id="IPR002501">
    <property type="entry name" value="PsdUridine_synth_N"/>
</dbReference>
<dbReference type="EC" id="5.4.99.25" evidence="5"/>
<dbReference type="Gene3D" id="2.30.130.10">
    <property type="entry name" value="PUA domain"/>
    <property type="match status" value="1"/>
</dbReference>
<feature type="active site" description="Nucleophile" evidence="5">
    <location>
        <position position="46"/>
    </location>
</feature>
<evidence type="ECO:0000259" key="6">
    <source>
        <dbReference type="Pfam" id="PF01509"/>
    </source>
</evidence>
<feature type="domain" description="tRNA pseudouridylate synthase B C-terminal" evidence="8">
    <location>
        <begin position="189"/>
        <end position="230"/>
    </location>
</feature>
<dbReference type="Pfam" id="PF16198">
    <property type="entry name" value="TruB_C_2"/>
    <property type="match status" value="1"/>
</dbReference>
<dbReference type="PANTHER" id="PTHR13767:SF2">
    <property type="entry name" value="PSEUDOURIDYLATE SYNTHASE TRUB1"/>
    <property type="match status" value="1"/>
</dbReference>
<evidence type="ECO:0000259" key="8">
    <source>
        <dbReference type="Pfam" id="PF16198"/>
    </source>
</evidence>
<dbReference type="CDD" id="cd02573">
    <property type="entry name" value="PseudoU_synth_EcTruB"/>
    <property type="match status" value="1"/>
</dbReference>
<comment type="function">
    <text evidence="5">Responsible for synthesis of pseudouridine from uracil-55 in the psi GC loop of transfer RNAs.</text>
</comment>
<dbReference type="Pfam" id="PF09142">
    <property type="entry name" value="TruB_C"/>
    <property type="match status" value="1"/>
</dbReference>
<evidence type="ECO:0000313" key="9">
    <source>
        <dbReference type="EMBL" id="MDT0310203.1"/>
    </source>
</evidence>
<dbReference type="Pfam" id="PF01509">
    <property type="entry name" value="TruB_N"/>
    <property type="match status" value="1"/>
</dbReference>
<reference evidence="10" key="1">
    <citation type="submission" date="2023-07" db="EMBL/GenBank/DDBJ databases">
        <title>30 novel species of actinomycetes from the DSMZ collection.</title>
        <authorList>
            <person name="Nouioui I."/>
        </authorList>
    </citation>
    <scope>NUCLEOTIDE SEQUENCE [LARGE SCALE GENOMIC DNA]</scope>
    <source>
        <strain evidence="10">DSM 44917</strain>
    </source>
</reference>
<dbReference type="EMBL" id="JAVREN010000060">
    <property type="protein sequence ID" value="MDT0310203.1"/>
    <property type="molecule type" value="Genomic_DNA"/>
</dbReference>
<keyword evidence="4 5" id="KW-0413">Isomerase</keyword>
<gene>
    <name evidence="5 9" type="primary">truB</name>
    <name evidence="9" type="ORF">RM780_25090</name>
</gene>
<dbReference type="InterPro" id="IPR014780">
    <property type="entry name" value="tRNA_psdUridine_synth_TruB"/>
</dbReference>
<keyword evidence="3 5" id="KW-0819">tRNA processing</keyword>
<evidence type="ECO:0000313" key="10">
    <source>
        <dbReference type="Proteomes" id="UP001183388"/>
    </source>
</evidence>
<dbReference type="SUPFAM" id="SSF55120">
    <property type="entry name" value="Pseudouridine synthase"/>
    <property type="match status" value="1"/>
</dbReference>
<evidence type="ECO:0000256" key="4">
    <source>
        <dbReference type="ARBA" id="ARBA00023235"/>
    </source>
</evidence>
<dbReference type="NCBIfam" id="TIGR00431">
    <property type="entry name" value="TruB"/>
    <property type="match status" value="1"/>
</dbReference>
<dbReference type="InterPro" id="IPR032819">
    <property type="entry name" value="TruB_C"/>
</dbReference>
<dbReference type="InterPro" id="IPR020103">
    <property type="entry name" value="PsdUridine_synth_cat_dom_sf"/>
</dbReference>
<dbReference type="GO" id="GO:0160148">
    <property type="term" value="F:tRNA pseudouridine(55) synthase activity"/>
    <property type="evidence" value="ECO:0007669"/>
    <property type="project" value="UniProtKB-EC"/>
</dbReference>
<dbReference type="Proteomes" id="UP001183388">
    <property type="component" value="Unassembled WGS sequence"/>
</dbReference>
<dbReference type="InterPro" id="IPR015225">
    <property type="entry name" value="tRNA_psdUridine_synth_fam2_C"/>
</dbReference>
<feature type="domain" description="tRNA pseudouridine synthase II TruB subfamily 2 C-terminal" evidence="7">
    <location>
        <begin position="244"/>
        <end position="300"/>
    </location>
</feature>
<comment type="caution">
    <text evidence="9">The sequence shown here is derived from an EMBL/GenBank/DDBJ whole genome shotgun (WGS) entry which is preliminary data.</text>
</comment>
<dbReference type="InterPro" id="IPR036974">
    <property type="entry name" value="PUA_sf"/>
</dbReference>
<dbReference type="SUPFAM" id="SSF88697">
    <property type="entry name" value="PUA domain-like"/>
    <property type="match status" value="1"/>
</dbReference>
<dbReference type="Gene3D" id="3.30.2350.10">
    <property type="entry name" value="Pseudouridine synthase"/>
    <property type="match status" value="1"/>
</dbReference>
<evidence type="ECO:0000256" key="1">
    <source>
        <dbReference type="ARBA" id="ARBA00000385"/>
    </source>
</evidence>
<evidence type="ECO:0000256" key="2">
    <source>
        <dbReference type="ARBA" id="ARBA00005642"/>
    </source>
</evidence>
<sequence>MGGTGTGGPDGLVVVDKPAGFTSHDVVAVVRGIARTRRVGHAGTLDPMATGVLLLGVGRATRLLGHLALTEKEYTGTVRLGQATVTDDAEGEVTASPGAAGLGRGALDTAVAGLTGALLQVPARVSAVKIDGRRAYKRVRAGEDVELPARPVTVHAFAVDAVRETAAADGTPVTDLDVRVVCSSGTYVRALARDLGAALGTAGHLTALRRTRVGPYGLDAARTLDALRAEWALLPLDEAAALAFPRWDVDEDRARQLGHGARVPTPPELPPGPVAVFGPEGRFVALIEAAGERSRSLAVFA</sequence>
<accession>A0ABU2LF35</accession>
<dbReference type="RefSeq" id="WP_311633174.1">
    <property type="nucleotide sequence ID" value="NZ_JAVREN010000060.1"/>
</dbReference>
<dbReference type="PANTHER" id="PTHR13767">
    <property type="entry name" value="TRNA-PSEUDOURIDINE SYNTHASE"/>
    <property type="match status" value="1"/>
</dbReference>
<feature type="domain" description="Pseudouridine synthase II N-terminal" evidence="6">
    <location>
        <begin position="32"/>
        <end position="188"/>
    </location>
</feature>
<evidence type="ECO:0000259" key="7">
    <source>
        <dbReference type="Pfam" id="PF09142"/>
    </source>
</evidence>